<comment type="similarity">
    <text evidence="2">In the central section; belongs to the CRISPR-associated helicase Cas3 family.</text>
</comment>
<dbReference type="InterPro" id="IPR006483">
    <property type="entry name" value="CRISPR-assoc_Cas3_HD"/>
</dbReference>
<keyword evidence="11" id="KW-0255">Endonuclease</keyword>
<dbReference type="RefSeq" id="WP_106452317.1">
    <property type="nucleotide sequence ID" value="NZ_PXYH01000003.1"/>
</dbReference>
<dbReference type="Pfam" id="PF18019">
    <property type="entry name" value="Cas3_HD"/>
    <property type="match status" value="1"/>
</dbReference>
<evidence type="ECO:0000256" key="4">
    <source>
        <dbReference type="ARBA" id="ARBA00022723"/>
    </source>
</evidence>
<evidence type="ECO:0000256" key="2">
    <source>
        <dbReference type="ARBA" id="ARBA00009046"/>
    </source>
</evidence>
<keyword evidence="7" id="KW-0347">Helicase</keyword>
<dbReference type="GO" id="GO:0003724">
    <property type="term" value="F:RNA helicase activity"/>
    <property type="evidence" value="ECO:0007669"/>
    <property type="project" value="TreeGrafter"/>
</dbReference>
<evidence type="ECO:0000256" key="9">
    <source>
        <dbReference type="ARBA" id="ARBA00023118"/>
    </source>
</evidence>
<keyword evidence="8" id="KW-0067">ATP-binding</keyword>
<dbReference type="InterPro" id="IPR006474">
    <property type="entry name" value="Helicase_Cas3_CRISPR-ass_core"/>
</dbReference>
<dbReference type="InterPro" id="IPR038257">
    <property type="entry name" value="CRISPR-assoc_Cas3_HD_sf"/>
</dbReference>
<dbReference type="OrthoDB" id="9810236at2"/>
<dbReference type="PROSITE" id="PS51643">
    <property type="entry name" value="HD_CAS3"/>
    <property type="match status" value="1"/>
</dbReference>
<evidence type="ECO:0000256" key="5">
    <source>
        <dbReference type="ARBA" id="ARBA00022741"/>
    </source>
</evidence>
<dbReference type="AlphaFoldDB" id="A0A2P7R9Q1"/>
<dbReference type="SUPFAM" id="SSF52540">
    <property type="entry name" value="P-loop containing nucleoside triphosphate hydrolases"/>
    <property type="match status" value="1"/>
</dbReference>
<name>A0A2P7R9Q1_9GAMM</name>
<evidence type="ECO:0000256" key="3">
    <source>
        <dbReference type="ARBA" id="ARBA00022722"/>
    </source>
</evidence>
<gene>
    <name evidence="11" type="ORF">C7I36_03370</name>
</gene>
<evidence type="ECO:0000259" key="10">
    <source>
        <dbReference type="PROSITE" id="PS51643"/>
    </source>
</evidence>
<dbReference type="Proteomes" id="UP000242181">
    <property type="component" value="Unassembled WGS sequence"/>
</dbReference>
<dbReference type="PANTHER" id="PTHR47963">
    <property type="entry name" value="DEAD-BOX ATP-DEPENDENT RNA HELICASE 47, MITOCHONDRIAL"/>
    <property type="match status" value="1"/>
</dbReference>
<dbReference type="Gene3D" id="1.10.3210.30">
    <property type="match status" value="1"/>
</dbReference>
<organism evidence="11 12">
    <name type="scientific">Zobellella taiwanensis</name>
    <dbReference type="NCBI Taxonomy" id="347535"/>
    <lineage>
        <taxon>Bacteria</taxon>
        <taxon>Pseudomonadati</taxon>
        <taxon>Pseudomonadota</taxon>
        <taxon>Gammaproteobacteria</taxon>
        <taxon>Aeromonadales</taxon>
        <taxon>Aeromonadaceae</taxon>
        <taxon>Zobellella</taxon>
    </lineage>
</organism>
<feature type="domain" description="HD Cas3-type" evidence="10">
    <location>
        <begin position="19"/>
        <end position="221"/>
    </location>
</feature>
<dbReference type="GO" id="GO:0016787">
    <property type="term" value="F:hydrolase activity"/>
    <property type="evidence" value="ECO:0007669"/>
    <property type="project" value="UniProtKB-KW"/>
</dbReference>
<evidence type="ECO:0000256" key="6">
    <source>
        <dbReference type="ARBA" id="ARBA00022801"/>
    </source>
</evidence>
<comment type="similarity">
    <text evidence="1">In the N-terminal section; belongs to the CRISPR-associated nuclease Cas3-HD family.</text>
</comment>
<dbReference type="GO" id="GO:0046872">
    <property type="term" value="F:metal ion binding"/>
    <property type="evidence" value="ECO:0007669"/>
    <property type="project" value="UniProtKB-KW"/>
</dbReference>
<dbReference type="InterPro" id="IPR054712">
    <property type="entry name" value="Cas3-like_dom"/>
</dbReference>
<protein>
    <submittedName>
        <fullName evidence="11">CRISPR-associated helicase/endonuclease Cas3</fullName>
    </submittedName>
</protein>
<dbReference type="GO" id="GO:0003723">
    <property type="term" value="F:RNA binding"/>
    <property type="evidence" value="ECO:0007669"/>
    <property type="project" value="TreeGrafter"/>
</dbReference>
<dbReference type="GO" id="GO:0004519">
    <property type="term" value="F:endonuclease activity"/>
    <property type="evidence" value="ECO:0007669"/>
    <property type="project" value="UniProtKB-KW"/>
</dbReference>
<keyword evidence="4" id="KW-0479">Metal-binding</keyword>
<dbReference type="Pfam" id="PF22590">
    <property type="entry name" value="Cas3-like_C_2"/>
    <property type="match status" value="1"/>
</dbReference>
<dbReference type="InterPro" id="IPR050547">
    <property type="entry name" value="DEAD_box_RNA_helicases"/>
</dbReference>
<dbReference type="Gene3D" id="3.40.50.300">
    <property type="entry name" value="P-loop containing nucleotide triphosphate hydrolases"/>
    <property type="match status" value="2"/>
</dbReference>
<dbReference type="PANTHER" id="PTHR47963:SF9">
    <property type="entry name" value="CRISPR-ASSOCIATED ENDONUCLEASE_HELICASE CAS3"/>
    <property type="match status" value="1"/>
</dbReference>
<comment type="caution">
    <text evidence="11">The sequence shown here is derived from an EMBL/GenBank/DDBJ whole genome shotgun (WGS) entry which is preliminary data.</text>
</comment>
<proteinExistence type="inferred from homology"/>
<evidence type="ECO:0000256" key="7">
    <source>
        <dbReference type="ARBA" id="ARBA00022806"/>
    </source>
</evidence>
<dbReference type="InterPro" id="IPR001650">
    <property type="entry name" value="Helicase_C-like"/>
</dbReference>
<evidence type="ECO:0000313" key="11">
    <source>
        <dbReference type="EMBL" id="PSJ46954.1"/>
    </source>
</evidence>
<keyword evidence="6" id="KW-0378">Hydrolase</keyword>
<sequence length="900" mass="101904">MRASYFRYWGKARKDDQQPGEDYHLLPYHCLDVAACGWVLLSDDYPWVKTLAEELGVTPDQLRRIFIFFLCLHDIGKFARTFQGQVTGLSLALVAAIKGMVYNERHDSLGFWLWRDAEKLHTAFAEFFGLTPQQVRVNAQLRIWFEVTTGHHGQPPKLKSQLLSEHFDRSDIEAACDFVREMLAMWLQPEDIHILQDKELIQKLKARSWTLAGLAVLADWQGSNQTYFRYCAKAMPLLEYWKTYALPRARKAVQHASIMPHQAMPFGTLQQLFPFIQQPTPLQCYAIEQPILNEPQLFILEDVTGAGKTEAAMVLIHRLMAQGLADGLYVGLPTMATANAMYLRMAECYQHLYQPGQPVSLVLAHGARHLSEAFLQSVADQPKDHCYHKEELSASAYCNSWIADSRKKALLADIGVGTIDQALQGILPSRHQSLRLLGLGRKVLLVDEVHAYDPYMRTLLACLLEMHARQGGCAILLSATLPQQMKEQLMAAYAQGRGLVAPILNKNDYPLATHFPILATHAETHVPTRMEVQRKVRVQRVSDSEQAYALIRKAVKEERCVCWIRNTVDDARHSYDILCQKLRAVTPNVHLFHSRFAMVDRQKIEGEVLEWFGKKSGHQQRKGRVLVSTQVVEQSLDLDFDVLITDLAPIDLLLQRAGRLHRHVRDVTGNILSQGSKEQRPPATLYVLSPEPTEEADDQWLATLSGTLAVYRDMGQLWRSAKVLLECGGYAMPEDARNLIEAVYSPDTPLITPTKLEELSFEADGKRRAEASMANFNKLELAAGYSQKSSDAGWSEEVNIPTRLSDKTVSVVLVKPATDGGWQPYAEHPRFGWDLSTLQMRETLWQEADKAISPSLKEQMEQLRARIPALKWHALFPLVGDLSDFYHSERGWLGNKGEAQ</sequence>
<dbReference type="EMBL" id="PXYH01000003">
    <property type="protein sequence ID" value="PSJ46954.1"/>
    <property type="molecule type" value="Genomic_DNA"/>
</dbReference>
<dbReference type="SMART" id="SM00490">
    <property type="entry name" value="HELICc"/>
    <property type="match status" value="1"/>
</dbReference>
<keyword evidence="3" id="KW-0540">Nuclease</keyword>
<dbReference type="NCBIfam" id="TIGR01596">
    <property type="entry name" value="cas3_HD"/>
    <property type="match status" value="1"/>
</dbReference>
<dbReference type="GO" id="GO:0051607">
    <property type="term" value="P:defense response to virus"/>
    <property type="evidence" value="ECO:0007669"/>
    <property type="project" value="UniProtKB-KW"/>
</dbReference>
<dbReference type="InterPro" id="IPR014001">
    <property type="entry name" value="Helicase_ATP-bd"/>
</dbReference>
<dbReference type="InterPro" id="IPR027417">
    <property type="entry name" value="P-loop_NTPase"/>
</dbReference>
<dbReference type="NCBIfam" id="TIGR01587">
    <property type="entry name" value="cas3_core"/>
    <property type="match status" value="1"/>
</dbReference>
<reference evidence="11 12" key="1">
    <citation type="submission" date="2018-03" db="EMBL/GenBank/DDBJ databases">
        <title>The draft genome of Zobellella taiwanensis JCM 13381.</title>
        <authorList>
            <person name="Liu L."/>
            <person name="Li L."/>
            <person name="Wang T."/>
            <person name="Zhang X."/>
            <person name="Liang L."/>
        </authorList>
    </citation>
    <scope>NUCLEOTIDE SEQUENCE [LARGE SCALE GENOMIC DNA]</scope>
    <source>
        <strain evidence="11 12">JCM 13381</strain>
    </source>
</reference>
<dbReference type="GO" id="GO:0005524">
    <property type="term" value="F:ATP binding"/>
    <property type="evidence" value="ECO:0007669"/>
    <property type="project" value="UniProtKB-KW"/>
</dbReference>
<evidence type="ECO:0000313" key="12">
    <source>
        <dbReference type="Proteomes" id="UP000242181"/>
    </source>
</evidence>
<keyword evidence="5" id="KW-0547">Nucleotide-binding</keyword>
<dbReference type="CDD" id="cd09641">
    <property type="entry name" value="Cas3''_I"/>
    <property type="match status" value="1"/>
</dbReference>
<keyword evidence="9" id="KW-0051">Antiviral defense</keyword>
<accession>A0A2P7R9Q1</accession>
<keyword evidence="12" id="KW-1185">Reference proteome</keyword>
<dbReference type="SMART" id="SM00487">
    <property type="entry name" value="DEXDc"/>
    <property type="match status" value="1"/>
</dbReference>
<evidence type="ECO:0000256" key="1">
    <source>
        <dbReference type="ARBA" id="ARBA00006847"/>
    </source>
</evidence>
<evidence type="ECO:0000256" key="8">
    <source>
        <dbReference type="ARBA" id="ARBA00022840"/>
    </source>
</evidence>